<name>Q4T1A3_TETNG</name>
<dbReference type="GO" id="GO:0046872">
    <property type="term" value="F:metal ion binding"/>
    <property type="evidence" value="ECO:0007669"/>
    <property type="project" value="UniProtKB-KW"/>
</dbReference>
<evidence type="ECO:0000256" key="4">
    <source>
        <dbReference type="SAM" id="MobiDB-lite"/>
    </source>
</evidence>
<dbReference type="EMBL" id="CAAE01010691">
    <property type="protein sequence ID" value="CAF93329.1"/>
    <property type="molecule type" value="Genomic_DNA"/>
</dbReference>
<dbReference type="GO" id="GO:0004813">
    <property type="term" value="F:alanine-tRNA ligase activity"/>
    <property type="evidence" value="ECO:0007669"/>
    <property type="project" value="TreeGrafter"/>
</dbReference>
<protein>
    <submittedName>
        <fullName evidence="6">(spotted green pufferfish) hypothetical protein</fullName>
    </submittedName>
</protein>
<proteinExistence type="predicted"/>
<evidence type="ECO:0000256" key="3">
    <source>
        <dbReference type="ARBA" id="ARBA00022833"/>
    </source>
</evidence>
<dbReference type="PANTHER" id="PTHR11777:SF36">
    <property type="entry name" value="ALANINE--TRNA LIGASE, CYTOPLASMIC"/>
    <property type="match status" value="1"/>
</dbReference>
<keyword evidence="3" id="KW-0862">Zinc</keyword>
<evidence type="ECO:0000256" key="1">
    <source>
        <dbReference type="ARBA" id="ARBA00022490"/>
    </source>
</evidence>
<dbReference type="KEGG" id="tng:GSTEN00008925G001"/>
<dbReference type="GO" id="GO:0002161">
    <property type="term" value="F:aminoacyl-tRNA deacylase activity"/>
    <property type="evidence" value="ECO:0007669"/>
    <property type="project" value="TreeGrafter"/>
</dbReference>
<dbReference type="InterPro" id="IPR050058">
    <property type="entry name" value="Ala-tRNA_ligase"/>
</dbReference>
<dbReference type="OrthoDB" id="2423964at2759"/>
<dbReference type="GO" id="GO:0005739">
    <property type="term" value="C:mitochondrion"/>
    <property type="evidence" value="ECO:0007669"/>
    <property type="project" value="TreeGrafter"/>
</dbReference>
<reference evidence="6" key="1">
    <citation type="journal article" date="2004" name="Nature">
        <title>Genome duplication in the teleost fish Tetraodon nigroviridis reveals the early vertebrate proto-karyotype.</title>
        <authorList>
            <person name="Jaillon O."/>
            <person name="Aury J.-M."/>
            <person name="Brunet F."/>
            <person name="Petit J.-L."/>
            <person name="Stange-Thomann N."/>
            <person name="Mauceli E."/>
            <person name="Bouneau L."/>
            <person name="Fischer C."/>
            <person name="Ozouf-Costaz C."/>
            <person name="Bernot A."/>
            <person name="Nicaud S."/>
            <person name="Jaffe D."/>
            <person name="Fisher S."/>
            <person name="Lutfalla G."/>
            <person name="Dossat C."/>
            <person name="Segurens B."/>
            <person name="Dasilva C."/>
            <person name="Salanoubat M."/>
            <person name="Levy M."/>
            <person name="Boudet N."/>
            <person name="Castellano S."/>
            <person name="Anthouard V."/>
            <person name="Jubin C."/>
            <person name="Castelli V."/>
            <person name="Katinka M."/>
            <person name="Vacherie B."/>
            <person name="Biemont C."/>
            <person name="Skalli Z."/>
            <person name="Cattolico L."/>
            <person name="Poulain J."/>
            <person name="De Berardinis V."/>
            <person name="Cruaud C."/>
            <person name="Duprat S."/>
            <person name="Brottier P."/>
            <person name="Coutanceau J.-P."/>
            <person name="Gouzy J."/>
            <person name="Parra G."/>
            <person name="Lardier G."/>
            <person name="Chapple C."/>
            <person name="McKernan K.J."/>
            <person name="McEwan P."/>
            <person name="Bosak S."/>
            <person name="Kellis M."/>
            <person name="Volff J.-N."/>
            <person name="Guigo R."/>
            <person name="Zody M.C."/>
            <person name="Mesirov J."/>
            <person name="Lindblad-Toh K."/>
            <person name="Birren B."/>
            <person name="Nusbaum C."/>
            <person name="Kahn D."/>
            <person name="Robinson-Rechavi M."/>
            <person name="Laudet V."/>
            <person name="Schachter V."/>
            <person name="Quetier F."/>
            <person name="Saurin W."/>
            <person name="Scarpelli C."/>
            <person name="Wincker P."/>
            <person name="Lander E.S."/>
            <person name="Weissenbach J."/>
            <person name="Roest Crollius H."/>
        </authorList>
    </citation>
    <scope>NUCLEOTIDE SEQUENCE [LARGE SCALE GENOMIC DNA]</scope>
</reference>
<dbReference type="Gene3D" id="3.10.310.40">
    <property type="match status" value="1"/>
</dbReference>
<feature type="non-terminal residue" evidence="6">
    <location>
        <position position="1"/>
    </location>
</feature>
<gene>
    <name evidence="6" type="ORF">GSTENG00008925001</name>
</gene>
<organism evidence="6">
    <name type="scientific">Tetraodon nigroviridis</name>
    <name type="common">Spotted green pufferfish</name>
    <name type="synonym">Chelonodon nigroviridis</name>
    <dbReference type="NCBI Taxonomy" id="99883"/>
    <lineage>
        <taxon>Eukaryota</taxon>
        <taxon>Metazoa</taxon>
        <taxon>Chordata</taxon>
        <taxon>Craniata</taxon>
        <taxon>Vertebrata</taxon>
        <taxon>Euteleostomi</taxon>
        <taxon>Actinopterygii</taxon>
        <taxon>Neopterygii</taxon>
        <taxon>Teleostei</taxon>
        <taxon>Neoteleostei</taxon>
        <taxon>Acanthomorphata</taxon>
        <taxon>Eupercaria</taxon>
        <taxon>Tetraodontiformes</taxon>
        <taxon>Tetradontoidea</taxon>
        <taxon>Tetraodontidae</taxon>
        <taxon>Tetraodon</taxon>
    </lineage>
</organism>
<feature type="non-terminal residue" evidence="6">
    <location>
        <position position="303"/>
    </location>
</feature>
<comment type="caution">
    <text evidence="6">The sequence shown here is derived from an EMBL/GenBank/DDBJ whole genome shotgun (WGS) entry which is preliminary data.</text>
</comment>
<dbReference type="FunFam" id="3.10.310.40:FF:000002">
    <property type="entry name" value="alanine--tRNA ligase, cytoplasmic"/>
    <property type="match status" value="1"/>
</dbReference>
<dbReference type="PANTHER" id="PTHR11777">
    <property type="entry name" value="ALANYL-TRNA SYNTHETASE"/>
    <property type="match status" value="1"/>
</dbReference>
<dbReference type="AlphaFoldDB" id="Q4T1A3"/>
<evidence type="ECO:0000256" key="2">
    <source>
        <dbReference type="ARBA" id="ARBA00022723"/>
    </source>
</evidence>
<feature type="region of interest" description="Disordered" evidence="4">
    <location>
        <begin position="114"/>
        <end position="134"/>
    </location>
</feature>
<dbReference type="GO" id="GO:0006419">
    <property type="term" value="P:alanyl-tRNA aminoacylation"/>
    <property type="evidence" value="ECO:0007669"/>
    <property type="project" value="TreeGrafter"/>
</dbReference>
<dbReference type="GO" id="GO:0003676">
    <property type="term" value="F:nucleic acid binding"/>
    <property type="evidence" value="ECO:0007669"/>
    <property type="project" value="InterPro"/>
</dbReference>
<dbReference type="InterPro" id="IPR003156">
    <property type="entry name" value="DHHA1_dom"/>
</dbReference>
<keyword evidence="2" id="KW-0479">Metal-binding</keyword>
<feature type="domain" description="DHHA1" evidence="5">
    <location>
        <begin position="209"/>
        <end position="297"/>
    </location>
</feature>
<reference evidence="6" key="2">
    <citation type="submission" date="2004-02" db="EMBL/GenBank/DDBJ databases">
        <authorList>
            <consortium name="Genoscope"/>
            <consortium name="Whitehead Institute Centre for Genome Research"/>
        </authorList>
    </citation>
    <scope>NUCLEOTIDE SEQUENCE</scope>
</reference>
<evidence type="ECO:0000259" key="5">
    <source>
        <dbReference type="Pfam" id="PF02272"/>
    </source>
</evidence>
<dbReference type="Pfam" id="PF02272">
    <property type="entry name" value="DHHA1"/>
    <property type="match status" value="1"/>
</dbReference>
<keyword evidence="1" id="KW-0963">Cytoplasm</keyword>
<evidence type="ECO:0000313" key="6">
    <source>
        <dbReference type="EMBL" id="CAF93329.1"/>
    </source>
</evidence>
<accession>Q4T1A3</accession>
<sequence>SLQQALAALGDKVRQQTAPNKDVQKEIAEVAESIGTAAISQWRKDEMRDALKGLKKVMDDLDRSYKADIQKRVLERTAEEIRSRPDQPLLVMELESGASAKVSWEEVRDLGWPGRGPGPGARGPAPARVGDQGPRWHERWQEWEKFRIPWNSQIPACAGPHAPPLHVGDSGAPPTDVRAPRQHASTLPVPGWGRRVPWVSSRVPVSQALNESLKLLKAQSPQTAAMLFTVDPEAGKVTCLCQVPQETASRGLKASEWVQDLCPLLDGKGGGKDLSAQATGKNTHRLQEALQAARQFARLKLGD</sequence>